<gene>
    <name evidence="2" type="ORF">V0288_04885</name>
</gene>
<evidence type="ECO:0000313" key="2">
    <source>
        <dbReference type="EMBL" id="MEG3436446.1"/>
    </source>
</evidence>
<dbReference type="InterPro" id="IPR005500">
    <property type="entry name" value="DUF309"/>
</dbReference>
<protein>
    <submittedName>
        <fullName evidence="2">DUF309 domain-containing protein</fullName>
    </submittedName>
</protein>
<dbReference type="SUPFAM" id="SSF140663">
    <property type="entry name" value="TTHA0068-like"/>
    <property type="match status" value="1"/>
</dbReference>
<proteinExistence type="predicted"/>
<dbReference type="Proteomes" id="UP001328733">
    <property type="component" value="Unassembled WGS sequence"/>
</dbReference>
<dbReference type="InterPro" id="IPR023203">
    <property type="entry name" value="TTHA0068_sf"/>
</dbReference>
<name>A0AAW9QSX7_9CHRO</name>
<accession>A0AAW9QSX7</accession>
<evidence type="ECO:0000256" key="1">
    <source>
        <dbReference type="SAM" id="MobiDB-lite"/>
    </source>
</evidence>
<organism evidence="2 3">
    <name type="scientific">Pannus brasiliensis CCIBt3594</name>
    <dbReference type="NCBI Taxonomy" id="1427578"/>
    <lineage>
        <taxon>Bacteria</taxon>
        <taxon>Bacillati</taxon>
        <taxon>Cyanobacteriota</taxon>
        <taxon>Cyanophyceae</taxon>
        <taxon>Oscillatoriophycideae</taxon>
        <taxon>Chroococcales</taxon>
        <taxon>Microcystaceae</taxon>
        <taxon>Pannus</taxon>
    </lineage>
</organism>
<feature type="region of interest" description="Disordered" evidence="1">
    <location>
        <begin position="111"/>
        <end position="145"/>
    </location>
</feature>
<dbReference type="PANTHER" id="PTHR34796:SF1">
    <property type="entry name" value="EXPRESSED PROTEIN"/>
    <property type="match status" value="1"/>
</dbReference>
<dbReference type="Gene3D" id="1.10.3450.10">
    <property type="entry name" value="TTHA0068-like"/>
    <property type="match status" value="1"/>
</dbReference>
<dbReference type="RefSeq" id="WP_332863902.1">
    <property type="nucleotide sequence ID" value="NZ_JBAFSM010000006.1"/>
</dbReference>
<feature type="compositionally biased region" description="Basic and acidic residues" evidence="1">
    <location>
        <begin position="133"/>
        <end position="145"/>
    </location>
</feature>
<dbReference type="Pfam" id="PF03745">
    <property type="entry name" value="DUF309"/>
    <property type="match status" value="1"/>
</dbReference>
<evidence type="ECO:0000313" key="3">
    <source>
        <dbReference type="Proteomes" id="UP001328733"/>
    </source>
</evidence>
<dbReference type="PANTHER" id="PTHR34796">
    <property type="entry name" value="EXPRESSED PROTEIN"/>
    <property type="match status" value="1"/>
</dbReference>
<sequence length="145" mass="16352">MTSPAFWQGIDEFNRQEFYACHDTFEALWMDSVEPHKTFYQGILQIAVGCYHLKNGNGRGATILLGEGIRRLYSYPDDYGGIDLARLREESHALLTFLQEIDPSRLPAIVEHLKNPPEPSPSPPDRSIVPLPKIHESHRPGGKGD</sequence>
<reference evidence="2 3" key="1">
    <citation type="submission" date="2024-01" db="EMBL/GenBank/DDBJ databases">
        <title>Genomic insights into the taxonomy and metabolism of the cyanobacterium Pannus brasiliensis CCIBt3594.</title>
        <authorList>
            <person name="Machado M."/>
            <person name="Botero N.B."/>
            <person name="Andreote A.P.D."/>
            <person name="Feitosa A.M.T."/>
            <person name="Popin R."/>
            <person name="Sivonen K."/>
            <person name="Fiore M.F."/>
        </authorList>
    </citation>
    <scope>NUCLEOTIDE SEQUENCE [LARGE SCALE GENOMIC DNA]</scope>
    <source>
        <strain evidence="2 3">CCIBt3594</strain>
    </source>
</reference>
<dbReference type="AlphaFoldDB" id="A0AAW9QSX7"/>
<keyword evidence="3" id="KW-1185">Reference proteome</keyword>
<comment type="caution">
    <text evidence="2">The sequence shown here is derived from an EMBL/GenBank/DDBJ whole genome shotgun (WGS) entry which is preliminary data.</text>
</comment>
<dbReference type="EMBL" id="JBAFSM010000006">
    <property type="protein sequence ID" value="MEG3436446.1"/>
    <property type="molecule type" value="Genomic_DNA"/>
</dbReference>